<accession>A0A3L9ZWQ7</accession>
<evidence type="ECO:0000313" key="3">
    <source>
        <dbReference type="Proteomes" id="UP000280368"/>
    </source>
</evidence>
<evidence type="ECO:0000256" key="1">
    <source>
        <dbReference type="SAM" id="Phobius"/>
    </source>
</evidence>
<evidence type="ECO:0000313" key="2">
    <source>
        <dbReference type="EMBL" id="RMA74845.1"/>
    </source>
</evidence>
<sequence length="343" mass="41403">MTLVFFALICTFLSFYFACLTGVTIKRKIVFTGCFIVFSSLLRVLINVNLNNDYYYYYNFDIFHKPTSFLSFALNEPYLYSLYFFFSTFIDTKANVFLALYWFNFLINSIFYIWLLYIKDVETWKKILLFVLYYFMFGFVLLRNGPAYILFAMYFYYSFRERKFNWVFTALFMHISSCFMLVTYFHHWRYYFRALFVAPIIVFLSFLVLKPFLTSVREFDSILSKISIYSNGFPINTLMHLLFFVFIIVLTAVGFLLYRNKMLHPILVTTLLIYFIAFLISPVVAHRFSPYLLFALLFFPFEEIKYTKLMRILNSFSVLLLPIFIYTLFNTHKTKLYMELFMK</sequence>
<feature type="transmembrane region" description="Helical" evidence="1">
    <location>
        <begin position="96"/>
        <end position="118"/>
    </location>
</feature>
<feature type="transmembrane region" description="Helical" evidence="1">
    <location>
        <begin position="265"/>
        <end position="289"/>
    </location>
</feature>
<gene>
    <name evidence="2" type="ORF">BC961_2175</name>
</gene>
<feature type="transmembrane region" description="Helical" evidence="1">
    <location>
        <begin position="309"/>
        <end position="329"/>
    </location>
</feature>
<keyword evidence="1" id="KW-0812">Transmembrane</keyword>
<proteinExistence type="predicted"/>
<protein>
    <submittedName>
        <fullName evidence="2">Uncharacterized protein</fullName>
    </submittedName>
</protein>
<dbReference type="AlphaFoldDB" id="A0A3L9ZWQ7"/>
<keyword evidence="1" id="KW-1133">Transmembrane helix</keyword>
<feature type="transmembrane region" description="Helical" evidence="1">
    <location>
        <begin position="233"/>
        <end position="258"/>
    </location>
</feature>
<organism evidence="2 3">
    <name type="scientific">Flavobacterium weaverense</name>
    <dbReference type="NCBI Taxonomy" id="271156"/>
    <lineage>
        <taxon>Bacteria</taxon>
        <taxon>Pseudomonadati</taxon>
        <taxon>Bacteroidota</taxon>
        <taxon>Flavobacteriia</taxon>
        <taxon>Flavobacteriales</taxon>
        <taxon>Flavobacteriaceae</taxon>
        <taxon>Flavobacterium</taxon>
    </lineage>
</organism>
<reference evidence="2 3" key="1">
    <citation type="submission" date="2018-10" db="EMBL/GenBank/DDBJ databases">
        <title>Genomic Encyclopedia of Archaeal and Bacterial Type Strains, Phase II (KMG-II): from individual species to whole genera.</title>
        <authorList>
            <person name="Goeker M."/>
        </authorList>
    </citation>
    <scope>NUCLEOTIDE SEQUENCE [LARGE SCALE GENOMIC DNA]</scope>
    <source>
        <strain evidence="2 3">DSM 19727</strain>
    </source>
</reference>
<feature type="transmembrane region" description="Helical" evidence="1">
    <location>
        <begin position="163"/>
        <end position="185"/>
    </location>
</feature>
<keyword evidence="1" id="KW-0472">Membrane</keyword>
<feature type="transmembrane region" description="Helical" evidence="1">
    <location>
        <begin position="192"/>
        <end position="213"/>
    </location>
</feature>
<feature type="transmembrane region" description="Helical" evidence="1">
    <location>
        <begin position="29"/>
        <end position="48"/>
    </location>
</feature>
<name>A0A3L9ZWQ7_9FLAO</name>
<comment type="caution">
    <text evidence="2">The sequence shown here is derived from an EMBL/GenBank/DDBJ whole genome shotgun (WGS) entry which is preliminary data.</text>
</comment>
<feature type="transmembrane region" description="Helical" evidence="1">
    <location>
        <begin position="130"/>
        <end position="157"/>
    </location>
</feature>
<feature type="transmembrane region" description="Helical" evidence="1">
    <location>
        <begin position="69"/>
        <end position="90"/>
    </location>
</feature>
<dbReference type="Proteomes" id="UP000280368">
    <property type="component" value="Unassembled WGS sequence"/>
</dbReference>
<keyword evidence="3" id="KW-1185">Reference proteome</keyword>
<dbReference type="EMBL" id="REFH01000010">
    <property type="protein sequence ID" value="RMA74845.1"/>
    <property type="molecule type" value="Genomic_DNA"/>
</dbReference>